<accession>B6WV32</accession>
<sequence>MPGGLLAHIGRVVTSSIREDWRLRKGRGALYPAFFVFPKLCEAPMHSIPLFRPASCGGRASLSFLLRKLARAGETAALVALLGTSLSTSARVRWAMLGNVLTVEEVRHAA</sequence>
<dbReference type="HOGENOM" id="CLU_2166910_0_0_7"/>
<evidence type="ECO:0000313" key="1">
    <source>
        <dbReference type="EMBL" id="EEB33081.1"/>
    </source>
</evidence>
<protein>
    <submittedName>
        <fullName evidence="1">Uncharacterized protein</fullName>
    </submittedName>
</protein>
<dbReference type="Proteomes" id="UP000003676">
    <property type="component" value="Unassembled WGS sequence"/>
</dbReference>
<gene>
    <name evidence="1" type="ORF">DESPIG_01947</name>
</gene>
<dbReference type="AlphaFoldDB" id="B6WV32"/>
<organism evidence="1 2">
    <name type="scientific">Desulfovibrio piger ATCC 29098</name>
    <dbReference type="NCBI Taxonomy" id="411464"/>
    <lineage>
        <taxon>Bacteria</taxon>
        <taxon>Pseudomonadati</taxon>
        <taxon>Thermodesulfobacteriota</taxon>
        <taxon>Desulfovibrionia</taxon>
        <taxon>Desulfovibrionales</taxon>
        <taxon>Desulfovibrionaceae</taxon>
        <taxon>Desulfovibrio</taxon>
    </lineage>
</organism>
<proteinExistence type="predicted"/>
<comment type="caution">
    <text evidence="1">The sequence shown here is derived from an EMBL/GenBank/DDBJ whole genome shotgun (WGS) entry which is preliminary data.</text>
</comment>
<name>B6WV32_9BACT</name>
<reference evidence="1 2" key="1">
    <citation type="submission" date="2008-10" db="EMBL/GenBank/DDBJ databases">
        <title>Draft genome sequence of Desulvovibrio piger (ATCC 29098).</title>
        <authorList>
            <person name="Sudarsanam P."/>
            <person name="Ley R."/>
            <person name="Guruge J."/>
            <person name="Turnbaugh P.J."/>
            <person name="Mahowald M."/>
            <person name="Liep D."/>
            <person name="Gordon J."/>
        </authorList>
    </citation>
    <scope>NUCLEOTIDE SEQUENCE [LARGE SCALE GENOMIC DNA]</scope>
    <source>
        <strain evidence="1 2">ATCC 29098</strain>
    </source>
</reference>
<dbReference type="EMBL" id="ABXU01000061">
    <property type="protein sequence ID" value="EEB33081.1"/>
    <property type="molecule type" value="Genomic_DNA"/>
</dbReference>
<reference evidence="1 2" key="2">
    <citation type="submission" date="2008-10" db="EMBL/GenBank/DDBJ databases">
        <authorList>
            <person name="Fulton L."/>
            <person name="Clifton S."/>
            <person name="Fulton B."/>
            <person name="Xu J."/>
            <person name="Minx P."/>
            <person name="Pepin K.H."/>
            <person name="Johnson M."/>
            <person name="Bhonagiri V."/>
            <person name="Nash W.E."/>
            <person name="Mardis E.R."/>
            <person name="Wilson R.K."/>
        </authorList>
    </citation>
    <scope>NUCLEOTIDE SEQUENCE [LARGE SCALE GENOMIC DNA]</scope>
    <source>
        <strain evidence="1 2">ATCC 29098</strain>
    </source>
</reference>
<evidence type="ECO:0000313" key="2">
    <source>
        <dbReference type="Proteomes" id="UP000003676"/>
    </source>
</evidence>